<comment type="similarity">
    <text evidence="2">Belongs to the glycosyltransferase 41 family. O-GlcNAc transferase subfamily.</text>
</comment>
<evidence type="ECO:0000256" key="7">
    <source>
        <dbReference type="ARBA" id="ARBA00022803"/>
    </source>
</evidence>
<dbReference type="Gene3D" id="1.25.40.10">
    <property type="entry name" value="Tetratricopeptide repeat domain"/>
    <property type="match status" value="2"/>
</dbReference>
<feature type="repeat" description="TPR" evidence="8">
    <location>
        <begin position="110"/>
        <end position="143"/>
    </location>
</feature>
<dbReference type="STRING" id="398767.Glov_3369"/>
<dbReference type="PROSITE" id="PS50005">
    <property type="entry name" value="TPR"/>
    <property type="match status" value="1"/>
</dbReference>
<dbReference type="Pfam" id="PF13844">
    <property type="entry name" value="Glyco_transf_41"/>
    <property type="match status" value="2"/>
</dbReference>
<dbReference type="EMBL" id="CP001089">
    <property type="protein sequence ID" value="ACD97075.1"/>
    <property type="molecule type" value="Genomic_DNA"/>
</dbReference>
<sequence>MEQMQPDILCSLDQAETLNRQGFHEEAALICRRILQLDSGNLEATFMLATIMYATGSWDEAAILYRQACNLALEIGFLRINLALALQELGCFEEALAAFDEAEALGETTVNLYYNRGVLLQRLERMEPARHAFEQALAIDPQHLNSWINLTAVCLASDDNDGALHSCRHGLHLDSDNVALIGNLAIVYGKMFRFEESLACYQRVLELVRPDERAELLGSTANCLSELWMVDDAIACFDLAIASSNHLFQKRALASTRLFMLHYSANWSAAAIAAEHKNWGQQYFEPVAMKHFANDPDPDRPIRVAYLSPDLKIHAVVFFLQPVLAAHDPAQVTVYCYSDVKKPDVVTRQLKEQHHVIWRDCSAMDDASVQELLLQDQIDVLVDLAGHTALNRLPLFAGRAAPLQVSWIGYPNSTGLMEMDYRISDAWADPPGVTDPFHTEELIRLPDSFLCYRPGADFPAVGSLPCQTNGYVTFGSFSNFKKVTPDILDLWARILAKVPDSHLVFRARGLSHDRFVRDIAPLFLRHQVAPERISVLGHARSVVENLEGYHTIDIALDTFPYHGTTTTCEALCMGVPVVTRAGDSHVSRVGVSLLHSVGLPELIGNSPEEYCSLAVALAADTVRLAALRSSLRDRLLASPLADNSTFTCHLEGVYRQIWQRWCKENSR</sequence>
<dbReference type="SMART" id="SM00028">
    <property type="entry name" value="TPR"/>
    <property type="match status" value="7"/>
</dbReference>
<dbReference type="Pfam" id="PF07719">
    <property type="entry name" value="TPR_2"/>
    <property type="match status" value="1"/>
</dbReference>
<dbReference type="AlphaFoldDB" id="B3EBN6"/>
<evidence type="ECO:0000256" key="1">
    <source>
        <dbReference type="ARBA" id="ARBA00004922"/>
    </source>
</evidence>
<keyword evidence="6" id="KW-0677">Repeat</keyword>
<dbReference type="PROSITE" id="PS50293">
    <property type="entry name" value="TPR_REGION"/>
    <property type="match status" value="1"/>
</dbReference>
<gene>
    <name evidence="10" type="ordered locus">Glov_3369</name>
</gene>
<dbReference type="eggNOG" id="COG0457">
    <property type="taxonomic scope" value="Bacteria"/>
</dbReference>
<dbReference type="Pfam" id="PF13374">
    <property type="entry name" value="TPR_10"/>
    <property type="match status" value="1"/>
</dbReference>
<dbReference type="Gene3D" id="3.40.50.2000">
    <property type="entry name" value="Glycogen Phosphorylase B"/>
    <property type="match status" value="1"/>
</dbReference>
<keyword evidence="5" id="KW-0808">Transferase</keyword>
<protein>
    <recommendedName>
        <fullName evidence="3">protein O-GlcNAc transferase</fullName>
        <ecNumber evidence="3">2.4.1.255</ecNumber>
    </recommendedName>
</protein>
<dbReference type="Pfam" id="PF13432">
    <property type="entry name" value="TPR_16"/>
    <property type="match status" value="1"/>
</dbReference>
<reference evidence="10 11" key="1">
    <citation type="submission" date="2008-05" db="EMBL/GenBank/DDBJ databases">
        <title>Complete sequence of chromosome of Geobacter lovleyi SZ.</title>
        <authorList>
            <consortium name="US DOE Joint Genome Institute"/>
            <person name="Lucas S."/>
            <person name="Copeland A."/>
            <person name="Lapidus A."/>
            <person name="Glavina del Rio T."/>
            <person name="Dalin E."/>
            <person name="Tice H."/>
            <person name="Bruce D."/>
            <person name="Goodwin L."/>
            <person name="Pitluck S."/>
            <person name="Chertkov O."/>
            <person name="Meincke L."/>
            <person name="Brettin T."/>
            <person name="Detter J.C."/>
            <person name="Han C."/>
            <person name="Tapia R."/>
            <person name="Kuske C.R."/>
            <person name="Schmutz J."/>
            <person name="Larimer F."/>
            <person name="Land M."/>
            <person name="Hauser L."/>
            <person name="Kyrpides N."/>
            <person name="Mikhailova N."/>
            <person name="Sung Y."/>
            <person name="Fletcher K.E."/>
            <person name="Ritalahti K.M."/>
            <person name="Loeffler F.E."/>
            <person name="Richardson P."/>
        </authorList>
    </citation>
    <scope>NUCLEOTIDE SEQUENCE [LARGE SCALE GENOMIC DNA]</scope>
    <source>
        <strain evidence="11">ATCC BAA-1151 / DSM 17278 / SZ</strain>
    </source>
</reference>
<evidence type="ECO:0000256" key="3">
    <source>
        <dbReference type="ARBA" id="ARBA00011970"/>
    </source>
</evidence>
<organism evidence="10 11">
    <name type="scientific">Trichlorobacter lovleyi (strain ATCC BAA-1151 / DSM 17278 / SZ)</name>
    <name type="common">Geobacter lovleyi</name>
    <dbReference type="NCBI Taxonomy" id="398767"/>
    <lineage>
        <taxon>Bacteria</taxon>
        <taxon>Pseudomonadati</taxon>
        <taxon>Thermodesulfobacteriota</taxon>
        <taxon>Desulfuromonadia</taxon>
        <taxon>Geobacterales</taxon>
        <taxon>Geobacteraceae</taxon>
        <taxon>Trichlorobacter</taxon>
    </lineage>
</organism>
<dbReference type="EC" id="2.4.1.255" evidence="3"/>
<dbReference type="HOGENOM" id="CLU_001721_4_1_7"/>
<evidence type="ECO:0000256" key="8">
    <source>
        <dbReference type="PROSITE-ProRule" id="PRU00339"/>
    </source>
</evidence>
<feature type="domain" description="O-GlcNAc transferase C-terminal" evidence="9">
    <location>
        <begin position="471"/>
        <end position="648"/>
    </location>
</feature>
<keyword evidence="7 8" id="KW-0802">TPR repeat</keyword>
<feature type="domain" description="O-GlcNAc transferase C-terminal" evidence="9">
    <location>
        <begin position="271"/>
        <end position="450"/>
    </location>
</feature>
<evidence type="ECO:0000259" key="9">
    <source>
        <dbReference type="Pfam" id="PF13844"/>
    </source>
</evidence>
<evidence type="ECO:0000313" key="10">
    <source>
        <dbReference type="EMBL" id="ACD97075.1"/>
    </source>
</evidence>
<evidence type="ECO:0000256" key="2">
    <source>
        <dbReference type="ARBA" id="ARBA00005386"/>
    </source>
</evidence>
<evidence type="ECO:0000256" key="4">
    <source>
        <dbReference type="ARBA" id="ARBA00022676"/>
    </source>
</evidence>
<dbReference type="InterPro" id="IPR013105">
    <property type="entry name" value="TPR_2"/>
</dbReference>
<dbReference type="eggNOG" id="COG3914">
    <property type="taxonomic scope" value="Bacteria"/>
</dbReference>
<dbReference type="Gene3D" id="3.40.50.11380">
    <property type="match status" value="1"/>
</dbReference>
<dbReference type="PANTHER" id="PTHR44835:SF1">
    <property type="entry name" value="PROTEIN O-GLCNAC TRANSFERASE"/>
    <property type="match status" value="1"/>
</dbReference>
<dbReference type="SUPFAM" id="SSF48452">
    <property type="entry name" value="TPR-like"/>
    <property type="match status" value="1"/>
</dbReference>
<accession>B3EBN6</accession>
<dbReference type="InterPro" id="IPR051939">
    <property type="entry name" value="Glycosyltr_41/O-GlcNAc_trsf"/>
</dbReference>
<proteinExistence type="inferred from homology"/>
<comment type="pathway">
    <text evidence="1">Protein modification; protein glycosylation.</text>
</comment>
<dbReference type="Proteomes" id="UP000002420">
    <property type="component" value="Chromosome"/>
</dbReference>
<evidence type="ECO:0000313" key="11">
    <source>
        <dbReference type="Proteomes" id="UP000002420"/>
    </source>
</evidence>
<dbReference type="InterPro" id="IPR019734">
    <property type="entry name" value="TPR_rpt"/>
</dbReference>
<dbReference type="InterPro" id="IPR011990">
    <property type="entry name" value="TPR-like_helical_dom_sf"/>
</dbReference>
<name>B3EBN6_TRIL1</name>
<dbReference type="CAZy" id="GT41">
    <property type="family name" value="Glycosyltransferase Family 41"/>
</dbReference>
<keyword evidence="4" id="KW-0328">Glycosyltransferase</keyword>
<dbReference type="KEGG" id="glo:Glov_3369"/>
<dbReference type="InterPro" id="IPR029489">
    <property type="entry name" value="OGT/SEC/SPY_C"/>
</dbReference>
<keyword evidence="11" id="KW-1185">Reference proteome</keyword>
<dbReference type="PANTHER" id="PTHR44835">
    <property type="entry name" value="UDP-N-ACETYLGLUCOSAMINE--PEPTIDE N-ACETYLGLUCOSAMINYLTRANSFERASE SPINDLY-RELATED"/>
    <property type="match status" value="1"/>
</dbReference>
<evidence type="ECO:0000256" key="5">
    <source>
        <dbReference type="ARBA" id="ARBA00022679"/>
    </source>
</evidence>
<evidence type="ECO:0000256" key="6">
    <source>
        <dbReference type="ARBA" id="ARBA00022737"/>
    </source>
</evidence>
<dbReference type="GO" id="GO:0097363">
    <property type="term" value="F:protein O-acetylglucosaminyltransferase activity"/>
    <property type="evidence" value="ECO:0007669"/>
    <property type="project" value="UniProtKB-EC"/>
</dbReference>